<feature type="transmembrane region" description="Helical" evidence="8">
    <location>
        <begin position="356"/>
        <end position="376"/>
    </location>
</feature>
<dbReference type="GO" id="GO:0005886">
    <property type="term" value="C:plasma membrane"/>
    <property type="evidence" value="ECO:0007669"/>
    <property type="project" value="TreeGrafter"/>
</dbReference>
<dbReference type="Proteomes" id="UP000199266">
    <property type="component" value="Unassembled WGS sequence"/>
</dbReference>
<dbReference type="Gene3D" id="1.20.1730.10">
    <property type="entry name" value="Sodium/glucose cotransporter"/>
    <property type="match status" value="1"/>
</dbReference>
<feature type="transmembrane region" description="Helical" evidence="8">
    <location>
        <begin position="78"/>
        <end position="99"/>
    </location>
</feature>
<dbReference type="Pfam" id="PF00474">
    <property type="entry name" value="SSF"/>
    <property type="match status" value="1"/>
</dbReference>
<feature type="transmembrane region" description="Helical" evidence="8">
    <location>
        <begin position="438"/>
        <end position="459"/>
    </location>
</feature>
<evidence type="ECO:0000256" key="5">
    <source>
        <dbReference type="ARBA" id="ARBA00022989"/>
    </source>
</evidence>
<feature type="transmembrane region" description="Helical" evidence="8">
    <location>
        <begin position="183"/>
        <end position="204"/>
    </location>
</feature>
<keyword evidence="3" id="KW-0813">Transport</keyword>
<protein>
    <submittedName>
        <fullName evidence="9">Solute:Na+ symporter, SSS family</fullName>
    </submittedName>
</protein>
<dbReference type="InterPro" id="IPR050277">
    <property type="entry name" value="Sodium:Solute_Symporter"/>
</dbReference>
<organism evidence="9 10">
    <name type="scientific">Acetomicrobium thermoterrenum DSM 13490</name>
    <dbReference type="NCBI Taxonomy" id="1120987"/>
    <lineage>
        <taxon>Bacteria</taxon>
        <taxon>Thermotogati</taxon>
        <taxon>Synergistota</taxon>
        <taxon>Synergistia</taxon>
        <taxon>Synergistales</taxon>
        <taxon>Acetomicrobiaceae</taxon>
        <taxon>Acetomicrobium</taxon>
    </lineage>
</organism>
<keyword evidence="5 8" id="KW-1133">Transmembrane helix</keyword>
<evidence type="ECO:0000256" key="8">
    <source>
        <dbReference type="SAM" id="Phobius"/>
    </source>
</evidence>
<dbReference type="PANTHER" id="PTHR48086">
    <property type="entry name" value="SODIUM/PROLINE SYMPORTER-RELATED"/>
    <property type="match status" value="1"/>
</dbReference>
<reference evidence="10" key="1">
    <citation type="submission" date="2016-10" db="EMBL/GenBank/DDBJ databases">
        <authorList>
            <person name="Varghese N."/>
            <person name="Submissions S."/>
        </authorList>
    </citation>
    <scope>NUCLEOTIDE SEQUENCE [LARGE SCALE GENOMIC DNA]</scope>
    <source>
        <strain evidence="10">DSM 13490</strain>
    </source>
</reference>
<dbReference type="PANTHER" id="PTHR48086:SF7">
    <property type="entry name" value="SODIUM-SOLUTE SYMPORTER-RELATED"/>
    <property type="match status" value="1"/>
</dbReference>
<keyword evidence="4 8" id="KW-0812">Transmembrane</keyword>
<evidence type="ECO:0000256" key="2">
    <source>
        <dbReference type="ARBA" id="ARBA00006434"/>
    </source>
</evidence>
<dbReference type="GO" id="GO:0022857">
    <property type="term" value="F:transmembrane transporter activity"/>
    <property type="evidence" value="ECO:0007669"/>
    <property type="project" value="InterPro"/>
</dbReference>
<feature type="transmembrane region" description="Helical" evidence="8">
    <location>
        <begin position="6"/>
        <end position="23"/>
    </location>
</feature>
<dbReference type="InterPro" id="IPR038377">
    <property type="entry name" value="Na/Glc_symporter_sf"/>
</dbReference>
<keyword evidence="10" id="KW-1185">Reference proteome</keyword>
<feature type="transmembrane region" description="Helical" evidence="8">
    <location>
        <begin position="43"/>
        <end position="66"/>
    </location>
</feature>
<evidence type="ECO:0000256" key="7">
    <source>
        <dbReference type="RuleBase" id="RU362091"/>
    </source>
</evidence>
<evidence type="ECO:0000313" key="9">
    <source>
        <dbReference type="EMBL" id="SDX85696.1"/>
    </source>
</evidence>
<evidence type="ECO:0000256" key="4">
    <source>
        <dbReference type="ARBA" id="ARBA00022692"/>
    </source>
</evidence>
<feature type="transmembrane region" description="Helical" evidence="8">
    <location>
        <begin position="155"/>
        <end position="176"/>
    </location>
</feature>
<dbReference type="EMBL" id="FNPD01000004">
    <property type="protein sequence ID" value="SDX85696.1"/>
    <property type="molecule type" value="Genomic_DNA"/>
</dbReference>
<sequence>MSVQLFILIGYIAMLYVISWYATRLVNRGGGGALNYLLAGRHFPTIIVATMLTGLAIGGASTVGVAEGAYTQGISAGWYNAAWGAGGIIVGILVADAFRRMEVRTIPEMMERMYGPSSRLISIVAQILIMMVITSLQYVAGGAILTALLPSIFTFQQGVLLTALVFVGITLIGGYWAAGLSNLINVIIIYLGVVVAIFISVSNFGGFEAITSRLPIEGPWFHPISGVGLSIIMAWMVVMITQTFSIQAISQIAFAARNGRTARRGFIIGGIITIPAGFLCALFGIIAAAQFPGLENAAMALPILVTHITPAVGGLLLASLWAADISTAVGLLLGCSTMVTEDFLKRLMPEKITPRGELLISRLAVLLVSAATLWLALTSVGILKTITTALAMTSSFTLLILANIFAPALCKKNCGFWTILASVVIWVAWTLFPSTHIVPHVIYLEWPICLVVFSACALLSKEPAERLLKEVPETGN</sequence>
<evidence type="ECO:0000256" key="6">
    <source>
        <dbReference type="ARBA" id="ARBA00023136"/>
    </source>
</evidence>
<dbReference type="AlphaFoldDB" id="A0A1H3F3X6"/>
<feature type="transmembrane region" description="Helical" evidence="8">
    <location>
        <begin position="224"/>
        <end position="244"/>
    </location>
</feature>
<feature type="transmembrane region" description="Helical" evidence="8">
    <location>
        <begin position="120"/>
        <end position="149"/>
    </location>
</feature>
<evidence type="ECO:0000256" key="3">
    <source>
        <dbReference type="ARBA" id="ARBA00022448"/>
    </source>
</evidence>
<keyword evidence="6 8" id="KW-0472">Membrane</keyword>
<accession>A0A1H3F3X6</accession>
<name>A0A1H3F3X6_9BACT</name>
<dbReference type="InterPro" id="IPR001734">
    <property type="entry name" value="Na/solute_symporter"/>
</dbReference>
<comment type="subcellular location">
    <subcellularLocation>
        <location evidence="1">Membrane</location>
        <topology evidence="1">Multi-pass membrane protein</topology>
    </subcellularLocation>
</comment>
<feature type="transmembrane region" description="Helical" evidence="8">
    <location>
        <begin position="382"/>
        <end position="402"/>
    </location>
</feature>
<evidence type="ECO:0000313" key="10">
    <source>
        <dbReference type="Proteomes" id="UP000199266"/>
    </source>
</evidence>
<evidence type="ECO:0000256" key="1">
    <source>
        <dbReference type="ARBA" id="ARBA00004141"/>
    </source>
</evidence>
<dbReference type="CDD" id="cd10322">
    <property type="entry name" value="SLC5sbd"/>
    <property type="match status" value="1"/>
</dbReference>
<proteinExistence type="inferred from homology"/>
<feature type="transmembrane region" description="Helical" evidence="8">
    <location>
        <begin position="265"/>
        <end position="291"/>
    </location>
</feature>
<dbReference type="PROSITE" id="PS50283">
    <property type="entry name" value="NA_SOLUT_SYMP_3"/>
    <property type="match status" value="1"/>
</dbReference>
<comment type="similarity">
    <text evidence="2 7">Belongs to the sodium:solute symporter (SSF) (TC 2.A.21) family.</text>
</comment>
<gene>
    <name evidence="9" type="ORF">SAMN03080603_00901</name>
</gene>
<feature type="transmembrane region" description="Helical" evidence="8">
    <location>
        <begin position="414"/>
        <end position="432"/>
    </location>
</feature>